<comment type="caution">
    <text evidence="7">The sequence shown here is derived from an EMBL/GenBank/DDBJ whole genome shotgun (WGS) entry which is preliminary data.</text>
</comment>
<dbReference type="SUPFAM" id="SSF118010">
    <property type="entry name" value="TM1457-like"/>
    <property type="match status" value="1"/>
</dbReference>
<evidence type="ECO:0000256" key="5">
    <source>
        <dbReference type="ARBA" id="ARBA00044503"/>
    </source>
</evidence>
<dbReference type="PATRIC" id="fig|1423746.3.peg.1138"/>
<dbReference type="CDD" id="cd16332">
    <property type="entry name" value="Prp-like"/>
    <property type="match status" value="1"/>
</dbReference>
<keyword evidence="8" id="KW-1185">Reference proteome</keyword>
<keyword evidence="4" id="KW-0788">Thiol protease</keyword>
<organism evidence="7 8">
    <name type="scientific">Limosilactobacillus frumenti DSM 13145</name>
    <dbReference type="NCBI Taxonomy" id="1423746"/>
    <lineage>
        <taxon>Bacteria</taxon>
        <taxon>Bacillati</taxon>
        <taxon>Bacillota</taxon>
        <taxon>Bacilli</taxon>
        <taxon>Lactobacillales</taxon>
        <taxon>Lactobacillaceae</taxon>
        <taxon>Limosilactobacillus</taxon>
    </lineage>
</organism>
<sequence length="108" mass="11818">MIRANFILNSDHRITAFKMTGHADSGPYGQDIVCAAVSALSISTINGLEHVVCAKPEVKSDEHNGGFLRVSAIDVGHDSQILMRTFLNGLQDIAESYPKNIEVKMFEN</sequence>
<dbReference type="AlphaFoldDB" id="A0A0R1P4W8"/>
<accession>A0A0R1P4W8</accession>
<evidence type="ECO:0000313" key="8">
    <source>
        <dbReference type="Proteomes" id="UP000051445"/>
    </source>
</evidence>
<dbReference type="RefSeq" id="WP_057751544.1">
    <property type="nucleotide sequence ID" value="NZ_AZER01000016.1"/>
</dbReference>
<keyword evidence="3" id="KW-0378">Hydrolase</keyword>
<protein>
    <recommendedName>
        <fullName evidence="6">Ribosomal processing cysteine protease Prp</fullName>
    </recommendedName>
</protein>
<keyword evidence="1" id="KW-0690">Ribosome biogenesis</keyword>
<evidence type="ECO:0000256" key="6">
    <source>
        <dbReference type="ARBA" id="ARBA00044538"/>
    </source>
</evidence>
<dbReference type="GO" id="GO:0042254">
    <property type="term" value="P:ribosome biogenesis"/>
    <property type="evidence" value="ECO:0007669"/>
    <property type="project" value="UniProtKB-KW"/>
</dbReference>
<gene>
    <name evidence="7" type="ORF">FD27_GL001116</name>
</gene>
<evidence type="ECO:0000256" key="4">
    <source>
        <dbReference type="ARBA" id="ARBA00022807"/>
    </source>
</evidence>
<evidence type="ECO:0000313" key="7">
    <source>
        <dbReference type="EMBL" id="KRL27359.1"/>
    </source>
</evidence>
<evidence type="ECO:0000256" key="3">
    <source>
        <dbReference type="ARBA" id="ARBA00022801"/>
    </source>
</evidence>
<dbReference type="GO" id="GO:0006508">
    <property type="term" value="P:proteolysis"/>
    <property type="evidence" value="ECO:0007669"/>
    <property type="project" value="UniProtKB-KW"/>
</dbReference>
<comment type="similarity">
    <text evidence="5">Belongs to the Prp family.</text>
</comment>
<dbReference type="Pfam" id="PF04327">
    <property type="entry name" value="Peptidase_Prp"/>
    <property type="match status" value="1"/>
</dbReference>
<keyword evidence="2" id="KW-0645">Protease</keyword>
<dbReference type="Proteomes" id="UP000051445">
    <property type="component" value="Unassembled WGS sequence"/>
</dbReference>
<dbReference type="PANTHER" id="PTHR39178:SF1">
    <property type="entry name" value="RIBOSOMAL-PROCESSING CYSTEINE PROTEASE PRP"/>
    <property type="match status" value="1"/>
</dbReference>
<reference evidence="7 8" key="1">
    <citation type="journal article" date="2015" name="Genome Announc.">
        <title>Expanding the biotechnology potential of lactobacilli through comparative genomics of 213 strains and associated genera.</title>
        <authorList>
            <person name="Sun Z."/>
            <person name="Harris H.M."/>
            <person name="McCann A."/>
            <person name="Guo C."/>
            <person name="Argimon S."/>
            <person name="Zhang W."/>
            <person name="Yang X."/>
            <person name="Jeffery I.B."/>
            <person name="Cooney J.C."/>
            <person name="Kagawa T.F."/>
            <person name="Liu W."/>
            <person name="Song Y."/>
            <person name="Salvetti E."/>
            <person name="Wrobel A."/>
            <person name="Rasinkangas P."/>
            <person name="Parkhill J."/>
            <person name="Rea M.C."/>
            <person name="O'Sullivan O."/>
            <person name="Ritari J."/>
            <person name="Douillard F.P."/>
            <person name="Paul Ross R."/>
            <person name="Yang R."/>
            <person name="Briner A.E."/>
            <person name="Felis G.E."/>
            <person name="de Vos W.M."/>
            <person name="Barrangou R."/>
            <person name="Klaenhammer T.R."/>
            <person name="Caufield P.W."/>
            <person name="Cui Y."/>
            <person name="Zhang H."/>
            <person name="O'Toole P.W."/>
        </authorList>
    </citation>
    <scope>NUCLEOTIDE SEQUENCE [LARGE SCALE GENOMIC DNA]</scope>
    <source>
        <strain evidence="7 8">DSM 13145</strain>
    </source>
</reference>
<dbReference type="OrthoDB" id="48998at2"/>
<dbReference type="Gene3D" id="3.30.70.1490">
    <property type="entry name" value="Cysteine protease Prp"/>
    <property type="match status" value="1"/>
</dbReference>
<dbReference type="PANTHER" id="PTHR39178">
    <property type="entry name" value="HYPOTHETICAL RIBOSOME-ASSOCIATED PROTEIN"/>
    <property type="match status" value="1"/>
</dbReference>
<proteinExistence type="inferred from homology"/>
<evidence type="ECO:0000256" key="1">
    <source>
        <dbReference type="ARBA" id="ARBA00022517"/>
    </source>
</evidence>
<evidence type="ECO:0000256" key="2">
    <source>
        <dbReference type="ARBA" id="ARBA00022670"/>
    </source>
</evidence>
<dbReference type="InterPro" id="IPR036764">
    <property type="entry name" value="Peptidase_Prp_sf"/>
</dbReference>
<dbReference type="InterPro" id="IPR007422">
    <property type="entry name" value="Peptidase_Prp"/>
</dbReference>
<dbReference type="STRING" id="1423746.FD27_GL001116"/>
<dbReference type="GO" id="GO:0008234">
    <property type="term" value="F:cysteine-type peptidase activity"/>
    <property type="evidence" value="ECO:0007669"/>
    <property type="project" value="UniProtKB-KW"/>
</dbReference>
<dbReference type="EMBL" id="AZER01000016">
    <property type="protein sequence ID" value="KRL27359.1"/>
    <property type="molecule type" value="Genomic_DNA"/>
</dbReference>
<name>A0A0R1P4W8_9LACO</name>